<proteinExistence type="predicted"/>
<comment type="caution">
    <text evidence="2">The sequence shown here is derived from an EMBL/GenBank/DDBJ whole genome shotgun (WGS) entry which is preliminary data.</text>
</comment>
<evidence type="ECO:0000313" key="2">
    <source>
        <dbReference type="EMBL" id="TDZ35683.1"/>
    </source>
</evidence>
<keyword evidence="1" id="KW-0732">Signal</keyword>
<gene>
    <name evidence="2" type="ORF">C8035_v007194</name>
</gene>
<sequence length="132" mass="13971">MQPPSLAAVGTLALLTLAKTALACDGYLFCHCYDSNGVPNDAITQTVCNRYTAGQTKMIDANPWSDGARECSITTTTEGIWVGKSWFAYAFGSCDWSTMCSEAGATGSESSCRDHPPVGDGSYSGYYVLGHS</sequence>
<evidence type="ECO:0008006" key="4">
    <source>
        <dbReference type="Google" id="ProtNLM"/>
    </source>
</evidence>
<evidence type="ECO:0000256" key="1">
    <source>
        <dbReference type="SAM" id="SignalP"/>
    </source>
</evidence>
<protein>
    <recommendedName>
        <fullName evidence="4">Cyanovirin-N domain-containing protein</fullName>
    </recommendedName>
</protein>
<reference evidence="2 3" key="1">
    <citation type="submission" date="2018-11" db="EMBL/GenBank/DDBJ databases">
        <title>Genome sequence and assembly of Colletotrichum spinosum.</title>
        <authorList>
            <person name="Gan P."/>
            <person name="Shirasu K."/>
        </authorList>
    </citation>
    <scope>NUCLEOTIDE SEQUENCE [LARGE SCALE GENOMIC DNA]</scope>
    <source>
        <strain evidence="2 3">CBS 515.97</strain>
    </source>
</reference>
<accession>A0A4R8QN98</accession>
<name>A0A4R8QN98_9PEZI</name>
<feature type="signal peptide" evidence="1">
    <location>
        <begin position="1"/>
        <end position="23"/>
    </location>
</feature>
<evidence type="ECO:0000313" key="3">
    <source>
        <dbReference type="Proteomes" id="UP000295083"/>
    </source>
</evidence>
<feature type="chain" id="PRO_5020741742" description="Cyanovirin-N domain-containing protein" evidence="1">
    <location>
        <begin position="24"/>
        <end position="132"/>
    </location>
</feature>
<dbReference type="Proteomes" id="UP000295083">
    <property type="component" value="Unassembled WGS sequence"/>
</dbReference>
<dbReference type="EMBL" id="QAPG01000038">
    <property type="protein sequence ID" value="TDZ35683.1"/>
    <property type="molecule type" value="Genomic_DNA"/>
</dbReference>
<keyword evidence="3" id="KW-1185">Reference proteome</keyword>
<dbReference type="AlphaFoldDB" id="A0A4R8QN98"/>
<organism evidence="2 3">
    <name type="scientific">Colletotrichum spinosum</name>
    <dbReference type="NCBI Taxonomy" id="1347390"/>
    <lineage>
        <taxon>Eukaryota</taxon>
        <taxon>Fungi</taxon>
        <taxon>Dikarya</taxon>
        <taxon>Ascomycota</taxon>
        <taxon>Pezizomycotina</taxon>
        <taxon>Sordariomycetes</taxon>
        <taxon>Hypocreomycetidae</taxon>
        <taxon>Glomerellales</taxon>
        <taxon>Glomerellaceae</taxon>
        <taxon>Colletotrichum</taxon>
        <taxon>Colletotrichum orbiculare species complex</taxon>
    </lineage>
</organism>